<proteinExistence type="predicted"/>
<dbReference type="AlphaFoldDB" id="A0A1V4KIN8"/>
<gene>
    <name evidence="2" type="ORF">AV530_015694</name>
</gene>
<name>A0A1V4KIN8_PATFA</name>
<dbReference type="OrthoDB" id="10665487at2759"/>
<feature type="compositionally biased region" description="Polar residues" evidence="1">
    <location>
        <begin position="1"/>
        <end position="10"/>
    </location>
</feature>
<accession>A0A1V4KIN8</accession>
<dbReference type="EMBL" id="LSYS01003057">
    <property type="protein sequence ID" value="OPJ84223.1"/>
    <property type="molecule type" value="Genomic_DNA"/>
</dbReference>
<evidence type="ECO:0000313" key="3">
    <source>
        <dbReference type="Proteomes" id="UP000190648"/>
    </source>
</evidence>
<protein>
    <submittedName>
        <fullName evidence="2">Uncharacterized protein</fullName>
    </submittedName>
</protein>
<organism evidence="2 3">
    <name type="scientific">Patagioenas fasciata monilis</name>
    <dbReference type="NCBI Taxonomy" id="372326"/>
    <lineage>
        <taxon>Eukaryota</taxon>
        <taxon>Metazoa</taxon>
        <taxon>Chordata</taxon>
        <taxon>Craniata</taxon>
        <taxon>Vertebrata</taxon>
        <taxon>Euteleostomi</taxon>
        <taxon>Archelosauria</taxon>
        <taxon>Archosauria</taxon>
        <taxon>Dinosauria</taxon>
        <taxon>Saurischia</taxon>
        <taxon>Theropoda</taxon>
        <taxon>Coelurosauria</taxon>
        <taxon>Aves</taxon>
        <taxon>Neognathae</taxon>
        <taxon>Neoaves</taxon>
        <taxon>Columbimorphae</taxon>
        <taxon>Columbiformes</taxon>
        <taxon>Columbidae</taxon>
        <taxon>Patagioenas</taxon>
    </lineage>
</organism>
<evidence type="ECO:0000256" key="1">
    <source>
        <dbReference type="SAM" id="MobiDB-lite"/>
    </source>
</evidence>
<keyword evidence="3" id="KW-1185">Reference proteome</keyword>
<evidence type="ECO:0000313" key="2">
    <source>
        <dbReference type="EMBL" id="OPJ84223.1"/>
    </source>
</evidence>
<dbReference type="Proteomes" id="UP000190648">
    <property type="component" value="Unassembled WGS sequence"/>
</dbReference>
<comment type="caution">
    <text evidence="2">The sequence shown here is derived from an EMBL/GenBank/DDBJ whole genome shotgun (WGS) entry which is preliminary data.</text>
</comment>
<feature type="region of interest" description="Disordered" evidence="1">
    <location>
        <begin position="1"/>
        <end position="23"/>
    </location>
</feature>
<reference evidence="2 3" key="1">
    <citation type="submission" date="2016-02" db="EMBL/GenBank/DDBJ databases">
        <title>Band-tailed pigeon sequencing and assembly.</title>
        <authorList>
            <person name="Soares A.E."/>
            <person name="Novak B.J."/>
            <person name="Rice E.S."/>
            <person name="O'Connell B."/>
            <person name="Chang D."/>
            <person name="Weber S."/>
            <person name="Shapiro B."/>
        </authorList>
    </citation>
    <scope>NUCLEOTIDE SEQUENCE [LARGE SCALE GENOMIC DNA]</scope>
    <source>
        <strain evidence="2">BTP2013</strain>
        <tissue evidence="2">Blood</tissue>
    </source>
</reference>
<sequence length="73" mass="7982">MQVRSISFQQKPEEVTPVEMKSPTQCSSPCFSAAGVSSLSFTIHALIFLKGHRHEEKTLLNIPALQDSSPGLI</sequence>